<dbReference type="InterPro" id="IPR026913">
    <property type="entry name" value="METTL24"/>
</dbReference>
<dbReference type="PANTHER" id="PTHR32026:SF27">
    <property type="entry name" value="METHYLTRANSFERASE FKBM DOMAIN-CONTAINING PROTEIN-RELATED"/>
    <property type="match status" value="1"/>
</dbReference>
<dbReference type="InterPro" id="IPR025714">
    <property type="entry name" value="Methyltranfer_dom"/>
</dbReference>
<dbReference type="OrthoDB" id="5815019at2759"/>
<name>A0A8S1GSY7_9PELO</name>
<keyword evidence="3" id="KW-1185">Reference proteome</keyword>
<evidence type="ECO:0000313" key="2">
    <source>
        <dbReference type="EMBL" id="CAD6186817.1"/>
    </source>
</evidence>
<gene>
    <name evidence="2" type="ORF">CAUJ_LOCUS2736</name>
</gene>
<sequence>MGKKAGLVWLWLLSTVLFGTFFAWNHFKSKLDDLEKLKSRTIMLEKRIERTEDVQRFSPKVLELQKKKAEANAPLVMKKFSNPPSSNPDFYQIIVPEVVCPHYERIGEKGDGGKNVCNPDAIPDNCTIISLGLNDVIQFDRDIQARTNQRCNIIGAEINEPAAATRETYRSMRGTIFTGRVGKDMSITDLLIRKQLDSAEILKMDIEDDEHFALEPFLVENTVCQLFIEIHGTVQQHISLLKTIARYGYKIFSVEPNPLCVTCCEYSYLHEKCLQRYDASTLADIIPKL</sequence>
<reference evidence="2" key="1">
    <citation type="submission" date="2020-10" db="EMBL/GenBank/DDBJ databases">
        <authorList>
            <person name="Kikuchi T."/>
        </authorList>
    </citation>
    <scope>NUCLEOTIDE SEQUENCE</scope>
    <source>
        <strain evidence="2">NKZ352</strain>
    </source>
</reference>
<dbReference type="AlphaFoldDB" id="A0A8S1GSY7"/>
<organism evidence="2 3">
    <name type="scientific">Caenorhabditis auriculariae</name>
    <dbReference type="NCBI Taxonomy" id="2777116"/>
    <lineage>
        <taxon>Eukaryota</taxon>
        <taxon>Metazoa</taxon>
        <taxon>Ecdysozoa</taxon>
        <taxon>Nematoda</taxon>
        <taxon>Chromadorea</taxon>
        <taxon>Rhabditida</taxon>
        <taxon>Rhabditina</taxon>
        <taxon>Rhabditomorpha</taxon>
        <taxon>Rhabditoidea</taxon>
        <taxon>Rhabditidae</taxon>
        <taxon>Peloderinae</taxon>
        <taxon>Caenorhabditis</taxon>
    </lineage>
</organism>
<dbReference type="Proteomes" id="UP000835052">
    <property type="component" value="Unassembled WGS sequence"/>
</dbReference>
<dbReference type="Pfam" id="PF13383">
    <property type="entry name" value="Methyltransf_22"/>
    <property type="match status" value="1"/>
</dbReference>
<feature type="domain" description="Methyltransferase" evidence="1">
    <location>
        <begin position="87"/>
        <end position="269"/>
    </location>
</feature>
<dbReference type="PANTHER" id="PTHR32026">
    <property type="entry name" value="METHYLTRANSFERASE-LIKE PROTEIN 24"/>
    <property type="match status" value="1"/>
</dbReference>
<comment type="caution">
    <text evidence="2">The sequence shown here is derived from an EMBL/GenBank/DDBJ whole genome shotgun (WGS) entry which is preliminary data.</text>
</comment>
<protein>
    <recommendedName>
        <fullName evidence="1">Methyltransferase domain-containing protein</fullName>
    </recommendedName>
</protein>
<evidence type="ECO:0000313" key="3">
    <source>
        <dbReference type="Proteomes" id="UP000835052"/>
    </source>
</evidence>
<accession>A0A8S1GSY7</accession>
<dbReference type="EMBL" id="CAJGYM010000005">
    <property type="protein sequence ID" value="CAD6186817.1"/>
    <property type="molecule type" value="Genomic_DNA"/>
</dbReference>
<evidence type="ECO:0000259" key="1">
    <source>
        <dbReference type="Pfam" id="PF13383"/>
    </source>
</evidence>
<proteinExistence type="predicted"/>